<dbReference type="InterPro" id="IPR050654">
    <property type="entry name" value="AChE-related_enzymes"/>
</dbReference>
<sequence length="445" mass="48700">MTILSILLFIPLFGQIATAINLIVRNTSSGPVTGFSDRDTPNVAQFLGIPYAESPVHERRWLPPIPKTEVENINATVFGNNCPQFLPNIPTINTEDTPEFNVPQDSRTGEDCLSLSIWAPKDHSNKNAALPVLIWLYGGGFYTGGVDIPYQNPSSWIEKSQKHIVVAVNYRGNIFGFPNAAGLKSDERNLGLLDQRLALEFVRSNIATFGGDPDRLTLWGFSSGAMSVDYYNFAYYEDPIVRGLIMHSGTAEIELSSPASDHSNFTYVASHFGCGNLSAQAEVDCLRNTSADDIIEFIENEYNTGAVPSLAFSYVVDNRTVFANYTERALSGKSAKIPAIIGTATNEGEAFTAYNKTYGPDKAEADFYTLGTFLCPSVKTTQDRYAAGLTTYRYLYGGNFSNISPQWWEGAYHGSDLPMVFGTSGIANGPSTALELDVSAKMQDY</sequence>
<organism evidence="5 6">
    <name type="scientific">Periconia digitata</name>
    <dbReference type="NCBI Taxonomy" id="1303443"/>
    <lineage>
        <taxon>Eukaryota</taxon>
        <taxon>Fungi</taxon>
        <taxon>Dikarya</taxon>
        <taxon>Ascomycota</taxon>
        <taxon>Pezizomycotina</taxon>
        <taxon>Dothideomycetes</taxon>
        <taxon>Pleosporomycetidae</taxon>
        <taxon>Pleosporales</taxon>
        <taxon>Massarineae</taxon>
        <taxon>Periconiaceae</taxon>
        <taxon>Periconia</taxon>
    </lineage>
</organism>
<dbReference type="EMBL" id="CAOQHR010000004">
    <property type="protein sequence ID" value="CAI6334125.1"/>
    <property type="molecule type" value="Genomic_DNA"/>
</dbReference>
<feature type="signal peptide" evidence="3">
    <location>
        <begin position="1"/>
        <end position="19"/>
    </location>
</feature>
<dbReference type="OrthoDB" id="408631at2759"/>
<evidence type="ECO:0000256" key="3">
    <source>
        <dbReference type="RuleBase" id="RU361235"/>
    </source>
</evidence>
<accession>A0A9W4UDX0</accession>
<gene>
    <name evidence="5" type="ORF">PDIGIT_LOCUS7179</name>
</gene>
<feature type="chain" id="PRO_5041012580" description="Carboxylic ester hydrolase" evidence="3">
    <location>
        <begin position="20"/>
        <end position="445"/>
    </location>
</feature>
<keyword evidence="6" id="KW-1185">Reference proteome</keyword>
<dbReference type="EC" id="3.1.1.-" evidence="3"/>
<evidence type="ECO:0000256" key="1">
    <source>
        <dbReference type="ARBA" id="ARBA00005964"/>
    </source>
</evidence>
<comment type="caution">
    <text evidence="5">The sequence shown here is derived from an EMBL/GenBank/DDBJ whole genome shotgun (WGS) entry which is preliminary data.</text>
</comment>
<proteinExistence type="inferred from homology"/>
<comment type="similarity">
    <text evidence="1 3">Belongs to the type-B carboxylesterase/lipase family.</text>
</comment>
<dbReference type="SUPFAM" id="SSF53474">
    <property type="entry name" value="alpha/beta-Hydrolases"/>
    <property type="match status" value="1"/>
</dbReference>
<name>A0A9W4UDX0_9PLEO</name>
<keyword evidence="3" id="KW-0732">Signal</keyword>
<dbReference type="PROSITE" id="PS00122">
    <property type="entry name" value="CARBOXYLESTERASE_B_1"/>
    <property type="match status" value="1"/>
</dbReference>
<evidence type="ECO:0000313" key="5">
    <source>
        <dbReference type="EMBL" id="CAI6334125.1"/>
    </source>
</evidence>
<evidence type="ECO:0000313" key="6">
    <source>
        <dbReference type="Proteomes" id="UP001152607"/>
    </source>
</evidence>
<dbReference type="PANTHER" id="PTHR43918">
    <property type="entry name" value="ACETYLCHOLINESTERASE"/>
    <property type="match status" value="1"/>
</dbReference>
<protein>
    <recommendedName>
        <fullName evidence="3">Carboxylic ester hydrolase</fullName>
        <ecNumber evidence="3">3.1.1.-</ecNumber>
    </recommendedName>
</protein>
<dbReference type="Gene3D" id="3.40.50.1820">
    <property type="entry name" value="alpha/beta hydrolase"/>
    <property type="match status" value="2"/>
</dbReference>
<dbReference type="InterPro" id="IPR019826">
    <property type="entry name" value="Carboxylesterase_B_AS"/>
</dbReference>
<dbReference type="PANTHER" id="PTHR43918:SF4">
    <property type="entry name" value="CARBOXYLIC ESTER HYDROLASE"/>
    <property type="match status" value="1"/>
</dbReference>
<feature type="domain" description="Carboxylesterase type B" evidence="4">
    <location>
        <begin position="24"/>
        <end position="356"/>
    </location>
</feature>
<reference evidence="5" key="1">
    <citation type="submission" date="2023-01" db="EMBL/GenBank/DDBJ databases">
        <authorList>
            <person name="Van Ghelder C."/>
            <person name="Rancurel C."/>
        </authorList>
    </citation>
    <scope>NUCLEOTIDE SEQUENCE</scope>
    <source>
        <strain evidence="5">CNCM I-4278</strain>
    </source>
</reference>
<evidence type="ECO:0000256" key="2">
    <source>
        <dbReference type="ARBA" id="ARBA00022801"/>
    </source>
</evidence>
<dbReference type="Proteomes" id="UP001152607">
    <property type="component" value="Unassembled WGS sequence"/>
</dbReference>
<dbReference type="AlphaFoldDB" id="A0A9W4UDX0"/>
<evidence type="ECO:0000259" key="4">
    <source>
        <dbReference type="Pfam" id="PF00135"/>
    </source>
</evidence>
<dbReference type="GO" id="GO:0052689">
    <property type="term" value="F:carboxylic ester hydrolase activity"/>
    <property type="evidence" value="ECO:0007669"/>
    <property type="project" value="TreeGrafter"/>
</dbReference>
<keyword evidence="2 3" id="KW-0378">Hydrolase</keyword>
<dbReference type="InterPro" id="IPR002018">
    <property type="entry name" value="CarbesteraseB"/>
</dbReference>
<dbReference type="InterPro" id="IPR029058">
    <property type="entry name" value="AB_hydrolase_fold"/>
</dbReference>
<dbReference type="Pfam" id="PF00135">
    <property type="entry name" value="COesterase"/>
    <property type="match status" value="1"/>
</dbReference>